<organism evidence="2 3">
    <name type="scientific">Cephalotrichum gorgonifer</name>
    <dbReference type="NCBI Taxonomy" id="2041049"/>
    <lineage>
        <taxon>Eukaryota</taxon>
        <taxon>Fungi</taxon>
        <taxon>Dikarya</taxon>
        <taxon>Ascomycota</taxon>
        <taxon>Pezizomycotina</taxon>
        <taxon>Sordariomycetes</taxon>
        <taxon>Hypocreomycetidae</taxon>
        <taxon>Microascales</taxon>
        <taxon>Microascaceae</taxon>
        <taxon>Cephalotrichum</taxon>
    </lineage>
</organism>
<evidence type="ECO:0000313" key="3">
    <source>
        <dbReference type="Proteomes" id="UP001187682"/>
    </source>
</evidence>
<name>A0AAE8MW67_9PEZI</name>
<dbReference type="AlphaFoldDB" id="A0AAE8MW67"/>
<gene>
    <name evidence="2" type="ORF">DNG_03995</name>
</gene>
<feature type="region of interest" description="Disordered" evidence="1">
    <location>
        <begin position="1"/>
        <end position="59"/>
    </location>
</feature>
<sequence length="59" mass="6394">MTKGKMDEKAAVRISRNGADPNFAKRAHEAARANKENEGKGGGQQGGDRPEQKKDKEAK</sequence>
<dbReference type="EMBL" id="ONZQ02000005">
    <property type="protein sequence ID" value="SPO01319.1"/>
    <property type="molecule type" value="Genomic_DNA"/>
</dbReference>
<feature type="compositionally biased region" description="Basic and acidic residues" evidence="1">
    <location>
        <begin position="26"/>
        <end position="39"/>
    </location>
</feature>
<comment type="caution">
    <text evidence="2">The sequence shown here is derived from an EMBL/GenBank/DDBJ whole genome shotgun (WGS) entry which is preliminary data.</text>
</comment>
<feature type="compositionally biased region" description="Basic and acidic residues" evidence="1">
    <location>
        <begin position="1"/>
        <end position="11"/>
    </location>
</feature>
<proteinExistence type="predicted"/>
<feature type="compositionally biased region" description="Basic and acidic residues" evidence="1">
    <location>
        <begin position="48"/>
        <end position="59"/>
    </location>
</feature>
<evidence type="ECO:0000313" key="2">
    <source>
        <dbReference type="EMBL" id="SPO01319.1"/>
    </source>
</evidence>
<dbReference type="Proteomes" id="UP001187682">
    <property type="component" value="Unassembled WGS sequence"/>
</dbReference>
<reference evidence="2" key="1">
    <citation type="submission" date="2018-03" db="EMBL/GenBank/DDBJ databases">
        <authorList>
            <person name="Guldener U."/>
        </authorList>
    </citation>
    <scope>NUCLEOTIDE SEQUENCE</scope>
</reference>
<accession>A0AAE8MW67</accession>
<keyword evidence="3" id="KW-1185">Reference proteome</keyword>
<evidence type="ECO:0000256" key="1">
    <source>
        <dbReference type="SAM" id="MobiDB-lite"/>
    </source>
</evidence>
<protein>
    <submittedName>
        <fullName evidence="2">Uncharacterized protein</fullName>
    </submittedName>
</protein>